<proteinExistence type="predicted"/>
<comment type="caution">
    <text evidence="1">The sequence shown here is derived from an EMBL/GenBank/DDBJ whole genome shotgun (WGS) entry which is preliminary data.</text>
</comment>
<keyword evidence="2" id="KW-1185">Reference proteome</keyword>
<name>A0A1X0YCQ3_MYCSI</name>
<dbReference type="Proteomes" id="UP000193040">
    <property type="component" value="Unassembled WGS sequence"/>
</dbReference>
<protein>
    <submittedName>
        <fullName evidence="1">Uncharacterized protein</fullName>
    </submittedName>
</protein>
<accession>A0A1X0YCQ3</accession>
<organism evidence="1 2">
    <name type="scientific">Mycobacterium simiae</name>
    <name type="common">Mycobacterium habana</name>
    <dbReference type="NCBI Taxonomy" id="1784"/>
    <lineage>
        <taxon>Bacteria</taxon>
        <taxon>Bacillati</taxon>
        <taxon>Actinomycetota</taxon>
        <taxon>Actinomycetes</taxon>
        <taxon>Mycobacteriales</taxon>
        <taxon>Mycobacteriaceae</taxon>
        <taxon>Mycobacterium</taxon>
        <taxon>Mycobacterium simiae complex</taxon>
    </lineage>
</organism>
<sequence>MLKRPGDFGGACLIGECTFTSDLLLPSSTYFGLHKAGTYLYGTLRDEDGNLLRVLRAVESERSMLASLFVAEPGGQLQRDARSQQMWSGPTSIGLNDHTVVFASVGSDEDARFRFAHSESGCVWRETDVLAVAGDPVGPAVQWFNTWDGGACFSATAKYRVRGACLGRAAEGFVGHEIHYFSQGFNWLNAPYGGGREICWQQIANEYDDGSTIQATFAYGADGWGFAMLHDEQGAFIATTDIRAQATVRTNGFPETIRYKFADQSWTWRIDPQGERPSLANIAMLGADGTCTRDGDTRSVRYSMGNSDWWTDGRAETIICRAP</sequence>
<evidence type="ECO:0000313" key="1">
    <source>
        <dbReference type="EMBL" id="ORJ62754.1"/>
    </source>
</evidence>
<reference evidence="1 2" key="1">
    <citation type="submission" date="2017-03" db="EMBL/GenBank/DDBJ databases">
        <title>Genomic insights into Mycobacterium simiae human colonization.</title>
        <authorList>
            <person name="Steffani J.L."/>
            <person name="Brunck M.E."/>
            <person name="Cruz E."/>
            <person name="Montiel R."/>
            <person name="Barona F."/>
        </authorList>
    </citation>
    <scope>NUCLEOTIDE SEQUENCE [LARGE SCALE GENOMIC DNA]</scope>
    <source>
        <strain evidence="1 2">MsiGto</strain>
    </source>
</reference>
<gene>
    <name evidence="1" type="ORF">B5M45_06965</name>
</gene>
<dbReference type="RefSeq" id="WP_061556884.1">
    <property type="nucleotide sequence ID" value="NZ_MZZM01000012.1"/>
</dbReference>
<evidence type="ECO:0000313" key="2">
    <source>
        <dbReference type="Proteomes" id="UP000193040"/>
    </source>
</evidence>
<dbReference type="EMBL" id="MZZM01000012">
    <property type="protein sequence ID" value="ORJ62754.1"/>
    <property type="molecule type" value="Genomic_DNA"/>
</dbReference>
<dbReference type="AlphaFoldDB" id="A0A1X0YCQ3"/>